<reference evidence="1 2" key="1">
    <citation type="submission" date="2019-04" db="EMBL/GenBank/DDBJ databases">
        <title>Draft genome sequence of Rickettsia asiatica Maytaro1284.</title>
        <authorList>
            <person name="Thu M."/>
            <person name="Qiu Y."/>
            <person name="Nakao R."/>
        </authorList>
    </citation>
    <scope>NUCLEOTIDE SEQUENCE [LARGE SCALE GENOMIC DNA]</scope>
    <source>
        <strain evidence="1 2">Maytaro1284</strain>
    </source>
</reference>
<proteinExistence type="predicted"/>
<dbReference type="EMBL" id="AP019563">
    <property type="protein sequence ID" value="BBJ30930.1"/>
    <property type="molecule type" value="Genomic_DNA"/>
</dbReference>
<sequence length="70" mass="7769">MLCFEAICLGVINSPSKNFACVKEFVRADPELTNKHPEYFIDGSILRLCVNDKGILKKLLDSCYVALSSS</sequence>
<accession>A0A510G632</accession>
<keyword evidence="2" id="KW-1185">Reference proteome</keyword>
<dbReference type="AlphaFoldDB" id="A0A510G632"/>
<dbReference type="RefSeq" id="WP_147141221.1">
    <property type="nucleotide sequence ID" value="NZ_AP019563.1"/>
</dbReference>
<organism evidence="1 2">
    <name type="scientific">Rickettsia asiatica</name>
    <dbReference type="NCBI Taxonomy" id="238800"/>
    <lineage>
        <taxon>Bacteria</taxon>
        <taxon>Pseudomonadati</taxon>
        <taxon>Pseudomonadota</taxon>
        <taxon>Alphaproteobacteria</taxon>
        <taxon>Rickettsiales</taxon>
        <taxon>Rickettsiaceae</taxon>
        <taxon>Rickettsieae</taxon>
        <taxon>Rickettsia</taxon>
        <taxon>spotted fever group</taxon>
    </lineage>
</organism>
<evidence type="ECO:0000313" key="2">
    <source>
        <dbReference type="Proteomes" id="UP000321183"/>
    </source>
</evidence>
<gene>
    <name evidence="1" type="ORF">RAS_00390</name>
</gene>
<name>A0A510G632_9RICK</name>
<protein>
    <submittedName>
        <fullName evidence="1">Uncharacterized protein</fullName>
    </submittedName>
</protein>
<dbReference type="Proteomes" id="UP000321183">
    <property type="component" value="Chromosome"/>
</dbReference>
<dbReference type="KEGG" id="ras:RAS_00390"/>
<evidence type="ECO:0000313" key="1">
    <source>
        <dbReference type="EMBL" id="BBJ30930.1"/>
    </source>
</evidence>